<feature type="non-terminal residue" evidence="1">
    <location>
        <position position="1"/>
    </location>
</feature>
<accession>A0A813BV58</accession>
<reference evidence="1" key="1">
    <citation type="submission" date="2021-02" db="EMBL/GenBank/DDBJ databases">
        <authorList>
            <person name="Dougan E. K."/>
            <person name="Rhodes N."/>
            <person name="Thang M."/>
            <person name="Chan C."/>
        </authorList>
    </citation>
    <scope>NUCLEOTIDE SEQUENCE</scope>
</reference>
<comment type="caution">
    <text evidence="1">The sequence shown here is derived from an EMBL/GenBank/DDBJ whole genome shotgun (WGS) entry which is preliminary data.</text>
</comment>
<evidence type="ECO:0000313" key="2">
    <source>
        <dbReference type="Proteomes" id="UP000601435"/>
    </source>
</evidence>
<feature type="non-terminal residue" evidence="1">
    <location>
        <position position="79"/>
    </location>
</feature>
<sequence length="79" mass="8150">VMAKYQPGGAAEKQQLLSFLVSPDTVIVPDPSLQLKGLERLTPTLSDTAEEAILTEAADKGGAKQTVAKADEVAGKGGK</sequence>
<dbReference type="Proteomes" id="UP000601435">
    <property type="component" value="Unassembled WGS sequence"/>
</dbReference>
<proteinExistence type="predicted"/>
<dbReference type="EMBL" id="CAJNJA010078060">
    <property type="protein sequence ID" value="CAE7921507.1"/>
    <property type="molecule type" value="Genomic_DNA"/>
</dbReference>
<protein>
    <submittedName>
        <fullName evidence="1">GIP protein</fullName>
    </submittedName>
</protein>
<dbReference type="AlphaFoldDB" id="A0A813BV58"/>
<evidence type="ECO:0000313" key="1">
    <source>
        <dbReference type="EMBL" id="CAE7921507.1"/>
    </source>
</evidence>
<name>A0A813BV58_9DINO</name>
<keyword evidence="2" id="KW-1185">Reference proteome</keyword>
<organism evidence="1 2">
    <name type="scientific">Symbiodinium necroappetens</name>
    <dbReference type="NCBI Taxonomy" id="1628268"/>
    <lineage>
        <taxon>Eukaryota</taxon>
        <taxon>Sar</taxon>
        <taxon>Alveolata</taxon>
        <taxon>Dinophyceae</taxon>
        <taxon>Suessiales</taxon>
        <taxon>Symbiodiniaceae</taxon>
        <taxon>Symbiodinium</taxon>
    </lineage>
</organism>
<gene>
    <name evidence="1" type="primary">GIP</name>
    <name evidence="1" type="ORF">SNEC2469_LOCUS31776</name>
</gene>